<feature type="region of interest" description="Disordered" evidence="2">
    <location>
        <begin position="724"/>
        <end position="768"/>
    </location>
</feature>
<proteinExistence type="predicted"/>
<dbReference type="AlphaFoldDB" id="G1N2R4"/>
<dbReference type="Bgee" id="ENSMGAG00000005965">
    <property type="expression patterns" value="Expressed in pancreas and 17 other cell types or tissues"/>
</dbReference>
<feature type="region of interest" description="Disordered" evidence="2">
    <location>
        <begin position="49"/>
        <end position="214"/>
    </location>
</feature>
<feature type="compositionally biased region" description="Polar residues" evidence="2">
    <location>
        <begin position="72"/>
        <end position="83"/>
    </location>
</feature>
<evidence type="ECO:0000256" key="2">
    <source>
        <dbReference type="SAM" id="MobiDB-lite"/>
    </source>
</evidence>
<dbReference type="Ensembl" id="ENSMGAT00000006694.2">
    <property type="protein sequence ID" value="ENSMGAP00000005949.2"/>
    <property type="gene ID" value="ENSMGAG00000005965.2"/>
</dbReference>
<reference evidence="4" key="3">
    <citation type="submission" date="2025-09" db="UniProtKB">
        <authorList>
            <consortium name="Ensembl"/>
        </authorList>
    </citation>
    <scope>IDENTIFICATION</scope>
</reference>
<feature type="compositionally biased region" description="Polar residues" evidence="2">
    <location>
        <begin position="400"/>
        <end position="409"/>
    </location>
</feature>
<feature type="compositionally biased region" description="Basic and acidic residues" evidence="2">
    <location>
        <begin position="84"/>
        <end position="95"/>
    </location>
</feature>
<feature type="compositionally biased region" description="Acidic residues" evidence="2">
    <location>
        <begin position="124"/>
        <end position="133"/>
    </location>
</feature>
<dbReference type="InParanoid" id="G1N2R4"/>
<keyword evidence="3" id="KW-1133">Transmembrane helix</keyword>
<feature type="compositionally biased region" description="Basic residues" evidence="2">
    <location>
        <begin position="468"/>
        <end position="481"/>
    </location>
</feature>
<organism evidence="4 5">
    <name type="scientific">Meleagris gallopavo</name>
    <name type="common">Wild turkey</name>
    <dbReference type="NCBI Taxonomy" id="9103"/>
    <lineage>
        <taxon>Eukaryota</taxon>
        <taxon>Metazoa</taxon>
        <taxon>Chordata</taxon>
        <taxon>Craniata</taxon>
        <taxon>Vertebrata</taxon>
        <taxon>Euteleostomi</taxon>
        <taxon>Archelosauria</taxon>
        <taxon>Archosauria</taxon>
        <taxon>Dinosauria</taxon>
        <taxon>Saurischia</taxon>
        <taxon>Theropoda</taxon>
        <taxon>Coelurosauria</taxon>
        <taxon>Aves</taxon>
        <taxon>Neognathae</taxon>
        <taxon>Galloanserae</taxon>
        <taxon>Galliformes</taxon>
        <taxon>Phasianidae</taxon>
        <taxon>Meleagridinae</taxon>
        <taxon>Meleagris</taxon>
    </lineage>
</organism>
<dbReference type="HOGENOM" id="CLU_018722_0_0_1"/>
<feature type="compositionally biased region" description="Low complexity" evidence="2">
    <location>
        <begin position="188"/>
        <end position="199"/>
    </location>
</feature>
<protein>
    <recommendedName>
        <fullName evidence="6">Cell cycle progression 1</fullName>
    </recommendedName>
</protein>
<keyword evidence="1" id="KW-0175">Coiled coil</keyword>
<dbReference type="PANTHER" id="PTHR28638">
    <property type="entry name" value="CELL CYCLE PROGRESSION PROTEIN 1"/>
    <property type="match status" value="1"/>
</dbReference>
<feature type="compositionally biased region" description="Basic residues" evidence="2">
    <location>
        <begin position="750"/>
        <end position="768"/>
    </location>
</feature>
<evidence type="ECO:0000313" key="4">
    <source>
        <dbReference type="Ensembl" id="ENSMGAP00000005949.2"/>
    </source>
</evidence>
<feature type="transmembrane region" description="Helical" evidence="3">
    <location>
        <begin position="222"/>
        <end position="240"/>
    </location>
</feature>
<evidence type="ECO:0008006" key="6">
    <source>
        <dbReference type="Google" id="ProtNLM"/>
    </source>
</evidence>
<feature type="compositionally biased region" description="Basic and acidic residues" evidence="2">
    <location>
        <begin position="458"/>
        <end position="467"/>
    </location>
</feature>
<sequence>MSENYSDSDSSCGWTVINHEGSDIETVTSENGSSNDNHEFVSEEYVSLQEEEQPIELQAQSSTDGEIPVVDNTLSALEETQTVPEERKEKVHDDSSCIGTISDDSDIVTLEAPKGEETPSQEEAPADGEEAPSSEDFNMGSSSSSQYAFSQPETVFPSQASNDESSSDETSHQSSPTVRRRRAKRRLISSSEPESGSPVDPEPEPPQEQQHKRQFSSGLNRCIILALVIAISMGFGHFYGTIQIQKRQQLVTKTRELKDDLYQCQQEQGDKVGSLKGDLATCLTSTEVEKKSFESQKKSLAAENQHLRESLEKEEKSLVSLQEELRKLRQQIRNLEDKGTSTESIVMENQKLREHLEEEKQRNHNFRRQKETLFAEAQMLRRELDKERHITESLKKELEQLSSRQTPDSVNDDDTLRENQEIETLRGRLVELEKKLNFEQQRSDLWEKLYVEVKDQTEKQEMNEKGQKRGAKGQSKSKKKSKESFFGSVKETFDVMKNSAKEFVRHHKEKIKQAKEAVKEKLKKFSDSVKSTFRHFKDTTKILDEKEKKARTFYREHNSYENLKQTHYRRPNMPKDFRDGRKHQFTTFEKDTDSQKCLNDPLCSRKHQFDLKGCSGIFECANQEFVSLFNRVSDPIGVDEFNRLMRKYLQQVVQNFHHWRELENFINKFFHNGFFIHDQMLFTDFVNDVKDYLEDMKEYQNKNEKVFDDLDKYIYRYYFQYDNSPQYGPSRPKRPSFTQTENPRHEKQAQKYHHRNKREGKWHKHGRTNGRHMANLEIELGQLPFDPKY</sequence>
<name>G1N2R4_MELGA</name>
<accession>G1N2R4</accession>
<feature type="compositionally biased region" description="Basic residues" evidence="2">
    <location>
        <begin position="178"/>
        <end position="187"/>
    </location>
</feature>
<dbReference type="PANTHER" id="PTHR28638:SF2">
    <property type="entry name" value="CELL CYCLE PROGRESSION PROTEIN 1"/>
    <property type="match status" value="1"/>
</dbReference>
<feature type="compositionally biased region" description="Polar residues" evidence="2">
    <location>
        <begin position="135"/>
        <end position="162"/>
    </location>
</feature>
<dbReference type="InterPro" id="IPR051990">
    <property type="entry name" value="CCPG1/PBIP1"/>
</dbReference>
<feature type="region of interest" description="Disordered" evidence="2">
    <location>
        <begin position="397"/>
        <end position="418"/>
    </location>
</feature>
<gene>
    <name evidence="4" type="primary">CCPG1</name>
</gene>
<feature type="region of interest" description="Disordered" evidence="2">
    <location>
        <begin position="458"/>
        <end position="483"/>
    </location>
</feature>
<evidence type="ECO:0000256" key="3">
    <source>
        <dbReference type="SAM" id="Phobius"/>
    </source>
</evidence>
<reference evidence="4 5" key="1">
    <citation type="journal article" date="2010" name="PLoS Biol.">
        <title>Multi-platform next-generation sequencing of the domestic turkey (Meleagris gallopavo): genome assembly and analysis.</title>
        <authorList>
            <person name="Dalloul R.A."/>
            <person name="Long J.A."/>
            <person name="Zimin A.V."/>
            <person name="Aslam L."/>
            <person name="Beal K."/>
            <person name="Blomberg L.A."/>
            <person name="Bouffard P."/>
            <person name="Burt D.W."/>
            <person name="Crasta O."/>
            <person name="Crooijmans R.P."/>
            <person name="Cooper K."/>
            <person name="Coulombe R.A."/>
            <person name="De S."/>
            <person name="Delany M.E."/>
            <person name="Dodgson J.B."/>
            <person name="Dong J.J."/>
            <person name="Evans C."/>
            <person name="Frederickson K.M."/>
            <person name="Flicek P."/>
            <person name="Florea L."/>
            <person name="Folkerts O."/>
            <person name="Groenen M.A."/>
            <person name="Harkins T.T."/>
            <person name="Herrero J."/>
            <person name="Hoffmann S."/>
            <person name="Megens H.J."/>
            <person name="Jiang A."/>
            <person name="de Jong P."/>
            <person name="Kaiser P."/>
            <person name="Kim H."/>
            <person name="Kim K.W."/>
            <person name="Kim S."/>
            <person name="Langenberger D."/>
            <person name="Lee M.K."/>
            <person name="Lee T."/>
            <person name="Mane S."/>
            <person name="Marcais G."/>
            <person name="Marz M."/>
            <person name="McElroy A.P."/>
            <person name="Modise T."/>
            <person name="Nefedov M."/>
            <person name="Notredame C."/>
            <person name="Paton I.R."/>
            <person name="Payne W.S."/>
            <person name="Pertea G."/>
            <person name="Prickett D."/>
            <person name="Puiu D."/>
            <person name="Qioa D."/>
            <person name="Raineri E."/>
            <person name="Ruffier M."/>
            <person name="Salzberg S.L."/>
            <person name="Schatz M.C."/>
            <person name="Scheuring C."/>
            <person name="Schmidt C.J."/>
            <person name="Schroeder S."/>
            <person name="Searle S.M."/>
            <person name="Smith E.J."/>
            <person name="Smith J."/>
            <person name="Sonstegard T.S."/>
            <person name="Stadler P.F."/>
            <person name="Tafer H."/>
            <person name="Tu Z.J."/>
            <person name="Van Tassell C.P."/>
            <person name="Vilella A.J."/>
            <person name="Williams K.P."/>
            <person name="Yorke J.A."/>
            <person name="Zhang L."/>
            <person name="Zhang H.B."/>
            <person name="Zhang X."/>
            <person name="Zhang Y."/>
            <person name="Reed K.M."/>
        </authorList>
    </citation>
    <scope>NUCLEOTIDE SEQUENCE [LARGE SCALE GENOMIC DNA]</scope>
</reference>
<evidence type="ECO:0000313" key="5">
    <source>
        <dbReference type="Proteomes" id="UP000001645"/>
    </source>
</evidence>
<keyword evidence="3" id="KW-0472">Membrane</keyword>
<keyword evidence="3" id="KW-0812">Transmembrane</keyword>
<dbReference type="GeneTree" id="ENSGT00940000160497"/>
<dbReference type="FunCoup" id="G1N2R4">
    <property type="interactions" value="190"/>
</dbReference>
<evidence type="ECO:0000256" key="1">
    <source>
        <dbReference type="ARBA" id="ARBA00023054"/>
    </source>
</evidence>
<dbReference type="GO" id="GO:0016020">
    <property type="term" value="C:membrane"/>
    <property type="evidence" value="ECO:0007669"/>
    <property type="project" value="TreeGrafter"/>
</dbReference>
<keyword evidence="5" id="KW-1185">Reference proteome</keyword>
<reference evidence="4" key="2">
    <citation type="submission" date="2025-08" db="UniProtKB">
        <authorList>
            <consortium name="Ensembl"/>
        </authorList>
    </citation>
    <scope>IDENTIFICATION</scope>
</reference>
<dbReference type="Proteomes" id="UP000001645">
    <property type="component" value="Chromosome 12"/>
</dbReference>